<accession>A0A8H7Q4V6</accession>
<dbReference type="OrthoDB" id="76224at2759"/>
<dbReference type="Gene3D" id="6.20.250.70">
    <property type="match status" value="1"/>
</dbReference>
<organism evidence="2 3">
    <name type="scientific">Mortierella isabellina</name>
    <name type="common">Filamentous fungus</name>
    <name type="synonym">Umbelopsis isabellina</name>
    <dbReference type="NCBI Taxonomy" id="91625"/>
    <lineage>
        <taxon>Eukaryota</taxon>
        <taxon>Fungi</taxon>
        <taxon>Fungi incertae sedis</taxon>
        <taxon>Mucoromycota</taxon>
        <taxon>Mucoromycotina</taxon>
        <taxon>Umbelopsidomycetes</taxon>
        <taxon>Umbelopsidales</taxon>
        <taxon>Umbelopsidaceae</taxon>
        <taxon>Umbelopsis</taxon>
    </lineage>
</organism>
<dbReference type="EMBL" id="JAEPQZ010000001">
    <property type="protein sequence ID" value="KAG2185987.1"/>
    <property type="molecule type" value="Genomic_DNA"/>
</dbReference>
<evidence type="ECO:0000256" key="1">
    <source>
        <dbReference type="SAM" id="MobiDB-lite"/>
    </source>
</evidence>
<feature type="compositionally biased region" description="Basic residues" evidence="1">
    <location>
        <begin position="160"/>
        <end position="169"/>
    </location>
</feature>
<sequence length="169" mass="19100">MQISPSELTGMKFKLPAERSPGKSLGKLSAHSSYYSLYRVPEQLEETDENIICGGQEMSGFRCLVPYMKRKGKLGFAPKPIKHQLILDEKVEIPDPTEIGEQIKNTPWPIREQPEGMKMRFKPYGFDTGDSVDSAAADSNKEKKKKDKKRSHDDDSAEKKSHKKKKATS</sequence>
<reference evidence="2" key="1">
    <citation type="submission" date="2020-12" db="EMBL/GenBank/DDBJ databases">
        <title>Metabolic potential, ecology and presence of endohyphal bacteria is reflected in genomic diversity of Mucoromycotina.</title>
        <authorList>
            <person name="Muszewska A."/>
            <person name="Okrasinska A."/>
            <person name="Steczkiewicz K."/>
            <person name="Drgas O."/>
            <person name="Orlowska M."/>
            <person name="Perlinska-Lenart U."/>
            <person name="Aleksandrzak-Piekarczyk T."/>
            <person name="Szatraj K."/>
            <person name="Zielenkiewicz U."/>
            <person name="Pilsyk S."/>
            <person name="Malc E."/>
            <person name="Mieczkowski P."/>
            <person name="Kruszewska J.S."/>
            <person name="Biernat P."/>
            <person name="Pawlowska J."/>
        </authorList>
    </citation>
    <scope>NUCLEOTIDE SEQUENCE</scope>
    <source>
        <strain evidence="2">WA0000067209</strain>
    </source>
</reference>
<name>A0A8H7Q4V6_MORIS</name>
<dbReference type="Proteomes" id="UP000654370">
    <property type="component" value="Unassembled WGS sequence"/>
</dbReference>
<evidence type="ECO:0000313" key="3">
    <source>
        <dbReference type="Proteomes" id="UP000654370"/>
    </source>
</evidence>
<dbReference type="AlphaFoldDB" id="A0A8H7Q4V6"/>
<dbReference type="Pfam" id="PF08208">
    <property type="entry name" value="RNA_polI_A34"/>
    <property type="match status" value="1"/>
</dbReference>
<evidence type="ECO:0000313" key="2">
    <source>
        <dbReference type="EMBL" id="KAG2185987.1"/>
    </source>
</evidence>
<dbReference type="GO" id="GO:0006360">
    <property type="term" value="P:transcription by RNA polymerase I"/>
    <property type="evidence" value="ECO:0007669"/>
    <property type="project" value="InterPro"/>
</dbReference>
<feature type="region of interest" description="Disordered" evidence="1">
    <location>
        <begin position="108"/>
        <end position="169"/>
    </location>
</feature>
<dbReference type="InterPro" id="IPR013240">
    <property type="entry name" value="DNA-dir_RNA_pol1_su_RPA34"/>
</dbReference>
<feature type="compositionally biased region" description="Basic and acidic residues" evidence="1">
    <location>
        <begin position="150"/>
        <end position="159"/>
    </location>
</feature>
<gene>
    <name evidence="2" type="ORF">INT43_002425</name>
</gene>
<protein>
    <submittedName>
        <fullName evidence="2">Uncharacterized protein</fullName>
    </submittedName>
</protein>
<keyword evidence="3" id="KW-1185">Reference proteome</keyword>
<comment type="caution">
    <text evidence="2">The sequence shown here is derived from an EMBL/GenBank/DDBJ whole genome shotgun (WGS) entry which is preliminary data.</text>
</comment>
<proteinExistence type="predicted"/>